<dbReference type="AlphaFoldDB" id="A0A0T9RKT4"/>
<gene>
    <name evidence="1" type="ORF">ERS008529_04635</name>
    <name evidence="2" type="ORF">ERS137968_04701</name>
</gene>
<reference evidence="2 3" key="3">
    <citation type="submission" date="2015-03" db="EMBL/GenBank/DDBJ databases">
        <authorList>
            <consortium name="Pathogen Informatics"/>
            <person name="Murphy D."/>
        </authorList>
    </citation>
    <scope>NUCLEOTIDE SEQUENCE [LARGE SCALE GENOMIC DNA]</scope>
    <source>
        <strain evidence="3">type strain: CIP110230</strain>
        <strain evidence="2">Type strain: CIP110230</strain>
    </source>
</reference>
<dbReference type="InterPro" id="IPR010391">
    <property type="entry name" value="DNA_damage-inducible_DinI-like"/>
</dbReference>
<dbReference type="EMBL" id="CWJL01000063">
    <property type="protein sequence ID" value="CRY69549.1"/>
    <property type="molecule type" value="Genomic_DNA"/>
</dbReference>
<reference evidence="4" key="1">
    <citation type="submission" date="2015-03" db="EMBL/GenBank/DDBJ databases">
        <authorList>
            <consortium name="Pathogen Informatics"/>
        </authorList>
    </citation>
    <scope>NUCLEOTIDE SEQUENCE [LARGE SCALE GENOMIC DNA]</scope>
    <source>
        <strain evidence="4">A125KOH2</strain>
    </source>
</reference>
<reference evidence="1" key="2">
    <citation type="submission" date="2015-03" db="EMBL/GenBank/DDBJ databases">
        <authorList>
            <person name="Murphy D."/>
        </authorList>
    </citation>
    <scope>NUCLEOTIDE SEQUENCE [LARGE SCALE GENOMIC DNA]</scope>
    <source>
        <strain evidence="1">A125KOH2</strain>
    </source>
</reference>
<protein>
    <submittedName>
        <fullName evidence="1">DinI family protein</fullName>
    </submittedName>
</protein>
<evidence type="ECO:0000313" key="3">
    <source>
        <dbReference type="Proteomes" id="UP000044625"/>
    </source>
</evidence>
<sequence length="52" mass="6113">MLGGMPDNRDVIQEILPETWESVDNWFQPLSSVSFATNFQNVDHYNRLEYHA</sequence>
<dbReference type="EMBL" id="CQAZ01000093">
    <property type="protein sequence ID" value="CNI66718.1"/>
    <property type="molecule type" value="Genomic_DNA"/>
</dbReference>
<organism evidence="1 4">
    <name type="scientific">Yersinia pekkanenii</name>
    <dbReference type="NCBI Taxonomy" id="1288385"/>
    <lineage>
        <taxon>Bacteria</taxon>
        <taxon>Pseudomonadati</taxon>
        <taxon>Pseudomonadota</taxon>
        <taxon>Gammaproteobacteria</taxon>
        <taxon>Enterobacterales</taxon>
        <taxon>Yersiniaceae</taxon>
        <taxon>Yersinia</taxon>
    </lineage>
</organism>
<dbReference type="SUPFAM" id="SSF54857">
    <property type="entry name" value="DNA damage-inducible protein DinI"/>
    <property type="match status" value="1"/>
</dbReference>
<dbReference type="Pfam" id="PF06183">
    <property type="entry name" value="DinI"/>
    <property type="match status" value="1"/>
</dbReference>
<dbReference type="InterPro" id="IPR036687">
    <property type="entry name" value="DinI-like_sf"/>
</dbReference>
<evidence type="ECO:0000313" key="2">
    <source>
        <dbReference type="EMBL" id="CRY69549.1"/>
    </source>
</evidence>
<dbReference type="Proteomes" id="UP000044625">
    <property type="component" value="Unassembled WGS sequence"/>
</dbReference>
<proteinExistence type="predicted"/>
<keyword evidence="3" id="KW-1185">Reference proteome</keyword>
<name>A0A0T9RKT4_9GAMM</name>
<evidence type="ECO:0000313" key="1">
    <source>
        <dbReference type="EMBL" id="CNI66718.1"/>
    </source>
</evidence>
<accession>A0A0T9RKT4</accession>
<evidence type="ECO:0000313" key="4">
    <source>
        <dbReference type="Proteomes" id="UP000045840"/>
    </source>
</evidence>
<dbReference type="Proteomes" id="UP000045840">
    <property type="component" value="Unassembled WGS sequence"/>
</dbReference>